<dbReference type="AlphaFoldDB" id="A0A558EZ80"/>
<dbReference type="EMBL" id="VMNI01000012">
    <property type="protein sequence ID" value="TVO75673.1"/>
    <property type="molecule type" value="Genomic_DNA"/>
</dbReference>
<evidence type="ECO:0000313" key="2">
    <source>
        <dbReference type="EMBL" id="TVO75673.1"/>
    </source>
</evidence>
<proteinExistence type="predicted"/>
<name>A0A558EZ80_9RHOO</name>
<accession>A0A558EZ80</accession>
<comment type="caution">
    <text evidence="2">The sequence shown here is derived from an EMBL/GenBank/DDBJ whole genome shotgun (WGS) entry which is preliminary data.</text>
</comment>
<organism evidence="2 3">
    <name type="scientific">Denitromonas halophila</name>
    <dbReference type="NCBI Taxonomy" id="1629404"/>
    <lineage>
        <taxon>Bacteria</taxon>
        <taxon>Pseudomonadati</taxon>
        <taxon>Pseudomonadota</taxon>
        <taxon>Betaproteobacteria</taxon>
        <taxon>Rhodocyclales</taxon>
        <taxon>Zoogloeaceae</taxon>
        <taxon>Denitromonas</taxon>
    </lineage>
</organism>
<sequence>MRRRALHLLLGLVCLSCLAPAGAFELRLAPAKAVAPVTAATRPDQLPHSTVALGRGPIRAAWLAAPTDRYGHAVLGDALEAGQLRIETVDGQVYIATLAETRVFEDLVPRLMALGEGDDAVVVVESDADRGAALSVWRVDAGAVVRHASSEFIGQPNRWLNPVGVGDFDGDGHVDLAAVLTPHLGGILTLYRVAPPRLVPFARTGDVSTHRIGSTALGLGQVLRVGDRDALLVPDQAQRRMRVLRWAGEWQTLASVDLPGRIGGNLVPDGPDRWRMPLDDGQVVVLHFLR</sequence>
<evidence type="ECO:0000256" key="1">
    <source>
        <dbReference type="SAM" id="SignalP"/>
    </source>
</evidence>
<evidence type="ECO:0008006" key="4">
    <source>
        <dbReference type="Google" id="ProtNLM"/>
    </source>
</evidence>
<feature type="chain" id="PRO_5022068705" description="VCBS repeat-containing protein" evidence="1">
    <location>
        <begin position="24"/>
        <end position="290"/>
    </location>
</feature>
<gene>
    <name evidence="2" type="ORF">FHP89_13105</name>
</gene>
<keyword evidence="1" id="KW-0732">Signal</keyword>
<dbReference type="InterPro" id="IPR028994">
    <property type="entry name" value="Integrin_alpha_N"/>
</dbReference>
<evidence type="ECO:0000313" key="3">
    <source>
        <dbReference type="Proteomes" id="UP000318349"/>
    </source>
</evidence>
<dbReference type="Proteomes" id="UP000318349">
    <property type="component" value="Unassembled WGS sequence"/>
</dbReference>
<protein>
    <recommendedName>
        <fullName evidence="4">VCBS repeat-containing protein</fullName>
    </recommendedName>
</protein>
<feature type="signal peptide" evidence="1">
    <location>
        <begin position="1"/>
        <end position="23"/>
    </location>
</feature>
<dbReference type="SUPFAM" id="SSF69318">
    <property type="entry name" value="Integrin alpha N-terminal domain"/>
    <property type="match status" value="1"/>
</dbReference>
<reference evidence="2 3" key="1">
    <citation type="submission" date="2019-07" db="EMBL/GenBank/DDBJ databases">
        <title>The pathways for chlorine oxyanion respiration interact through the shared metabolite chlorate.</title>
        <authorList>
            <person name="Barnum T.P."/>
            <person name="Cheng Y."/>
            <person name="Hill K.A."/>
            <person name="Lucas L.N."/>
            <person name="Carlson H.K."/>
            <person name="Coates J.D."/>
        </authorList>
    </citation>
    <scope>NUCLEOTIDE SEQUENCE [LARGE SCALE GENOMIC DNA]</scope>
    <source>
        <strain evidence="2 3">SFB-1</strain>
    </source>
</reference>